<comment type="caution">
    <text evidence="1">The sequence shown here is derived from an EMBL/GenBank/DDBJ whole genome shotgun (WGS) entry which is preliminary data.</text>
</comment>
<keyword evidence="2" id="KW-1185">Reference proteome</keyword>
<dbReference type="EMBL" id="CM042014">
    <property type="protein sequence ID" value="KAI3724306.1"/>
    <property type="molecule type" value="Genomic_DNA"/>
</dbReference>
<sequence length="141" mass="15742">MENLDLDPYMLTDRDGKHDDSNCTTPFLIPPRNRSKKWMVSAGQGRGNMVKDVRGRREGGGCCEVKGGDSVAVRRDENDAGRRVLFLFLALTGFISAYRNKQGHLAFYLFCNAALIITGLILLILAFVVTRPSDAYSITRR</sequence>
<protein>
    <submittedName>
        <fullName evidence="1">Uncharacterized protein</fullName>
    </submittedName>
</protein>
<reference evidence="2" key="1">
    <citation type="journal article" date="2022" name="Mol. Ecol. Resour.">
        <title>The genomes of chicory, endive, great burdock and yacon provide insights into Asteraceae palaeo-polyploidization history and plant inulin production.</title>
        <authorList>
            <person name="Fan W."/>
            <person name="Wang S."/>
            <person name="Wang H."/>
            <person name="Wang A."/>
            <person name="Jiang F."/>
            <person name="Liu H."/>
            <person name="Zhao H."/>
            <person name="Xu D."/>
            <person name="Zhang Y."/>
        </authorList>
    </citation>
    <scope>NUCLEOTIDE SEQUENCE [LARGE SCALE GENOMIC DNA]</scope>
    <source>
        <strain evidence="2">cv. Punajuju</strain>
    </source>
</reference>
<accession>A0ACB9BQJ0</accession>
<evidence type="ECO:0000313" key="2">
    <source>
        <dbReference type="Proteomes" id="UP001055811"/>
    </source>
</evidence>
<dbReference type="Proteomes" id="UP001055811">
    <property type="component" value="Linkage Group LG06"/>
</dbReference>
<proteinExistence type="predicted"/>
<organism evidence="1 2">
    <name type="scientific">Cichorium intybus</name>
    <name type="common">Chicory</name>
    <dbReference type="NCBI Taxonomy" id="13427"/>
    <lineage>
        <taxon>Eukaryota</taxon>
        <taxon>Viridiplantae</taxon>
        <taxon>Streptophyta</taxon>
        <taxon>Embryophyta</taxon>
        <taxon>Tracheophyta</taxon>
        <taxon>Spermatophyta</taxon>
        <taxon>Magnoliopsida</taxon>
        <taxon>eudicotyledons</taxon>
        <taxon>Gunneridae</taxon>
        <taxon>Pentapetalae</taxon>
        <taxon>asterids</taxon>
        <taxon>campanulids</taxon>
        <taxon>Asterales</taxon>
        <taxon>Asteraceae</taxon>
        <taxon>Cichorioideae</taxon>
        <taxon>Cichorieae</taxon>
        <taxon>Cichoriinae</taxon>
        <taxon>Cichorium</taxon>
    </lineage>
</organism>
<name>A0ACB9BQJ0_CICIN</name>
<gene>
    <name evidence="1" type="ORF">L2E82_36078</name>
</gene>
<evidence type="ECO:0000313" key="1">
    <source>
        <dbReference type="EMBL" id="KAI3724306.1"/>
    </source>
</evidence>
<reference evidence="1 2" key="2">
    <citation type="journal article" date="2022" name="Mol. Ecol. Resour.">
        <title>The genomes of chicory, endive, great burdock and yacon provide insights into Asteraceae paleo-polyploidization history and plant inulin production.</title>
        <authorList>
            <person name="Fan W."/>
            <person name="Wang S."/>
            <person name="Wang H."/>
            <person name="Wang A."/>
            <person name="Jiang F."/>
            <person name="Liu H."/>
            <person name="Zhao H."/>
            <person name="Xu D."/>
            <person name="Zhang Y."/>
        </authorList>
    </citation>
    <scope>NUCLEOTIDE SEQUENCE [LARGE SCALE GENOMIC DNA]</scope>
    <source>
        <strain evidence="2">cv. Punajuju</strain>
        <tissue evidence="1">Leaves</tissue>
    </source>
</reference>